<accession>A0A0F9DYA7</accession>
<dbReference type="AlphaFoldDB" id="A0A0F9DYA7"/>
<organism evidence="1">
    <name type="scientific">marine sediment metagenome</name>
    <dbReference type="NCBI Taxonomy" id="412755"/>
    <lineage>
        <taxon>unclassified sequences</taxon>
        <taxon>metagenomes</taxon>
        <taxon>ecological metagenomes</taxon>
    </lineage>
</organism>
<protein>
    <submittedName>
        <fullName evidence="1">Uncharacterized protein</fullName>
    </submittedName>
</protein>
<reference evidence="1" key="1">
    <citation type="journal article" date="2015" name="Nature">
        <title>Complex archaea that bridge the gap between prokaryotes and eukaryotes.</title>
        <authorList>
            <person name="Spang A."/>
            <person name="Saw J.H."/>
            <person name="Jorgensen S.L."/>
            <person name="Zaremba-Niedzwiedzka K."/>
            <person name="Martijn J."/>
            <person name="Lind A.E."/>
            <person name="van Eijk R."/>
            <person name="Schleper C."/>
            <person name="Guy L."/>
            <person name="Ettema T.J."/>
        </authorList>
    </citation>
    <scope>NUCLEOTIDE SEQUENCE</scope>
</reference>
<name>A0A0F9DYA7_9ZZZZ</name>
<evidence type="ECO:0000313" key="1">
    <source>
        <dbReference type="EMBL" id="KKL16823.1"/>
    </source>
</evidence>
<sequence length="109" mass="12249">MTDLNQSTPERLEGFRVTLEAAQIEKLLRQGYGSHIETVRCKIKMGRKYANVDVGSSGKYMVELATSRIYGIKGYGVIHRSHYYGTLNTIGVYDWSGYTATPRKEAPTP</sequence>
<proteinExistence type="predicted"/>
<comment type="caution">
    <text evidence="1">The sequence shown here is derived from an EMBL/GenBank/DDBJ whole genome shotgun (WGS) entry which is preliminary data.</text>
</comment>
<dbReference type="EMBL" id="LAZR01039514">
    <property type="protein sequence ID" value="KKL16823.1"/>
    <property type="molecule type" value="Genomic_DNA"/>
</dbReference>
<gene>
    <name evidence="1" type="ORF">LCGC14_2491720</name>
</gene>